<dbReference type="AlphaFoldDB" id="A0ABD1NH68"/>
<keyword evidence="1" id="KW-0812">Transmembrane</keyword>
<keyword evidence="3" id="KW-1185">Reference proteome</keyword>
<reference evidence="2 3" key="1">
    <citation type="submission" date="2024-08" db="EMBL/GenBank/DDBJ databases">
        <title>Insights into the chromosomal genome structure of Flemingia macrophylla.</title>
        <authorList>
            <person name="Ding Y."/>
            <person name="Zhao Y."/>
            <person name="Bi W."/>
            <person name="Wu M."/>
            <person name="Zhao G."/>
            <person name="Gong Y."/>
            <person name="Li W."/>
            <person name="Zhang P."/>
        </authorList>
    </citation>
    <scope>NUCLEOTIDE SEQUENCE [LARGE SCALE GENOMIC DNA]</scope>
    <source>
        <strain evidence="2">DYQJB</strain>
        <tissue evidence="2">Leaf</tissue>
    </source>
</reference>
<feature type="transmembrane region" description="Helical" evidence="1">
    <location>
        <begin position="23"/>
        <end position="43"/>
    </location>
</feature>
<evidence type="ECO:0000256" key="1">
    <source>
        <dbReference type="SAM" id="Phobius"/>
    </source>
</evidence>
<dbReference type="EMBL" id="JBGMDY010000001">
    <property type="protein sequence ID" value="KAL2347473.1"/>
    <property type="molecule type" value="Genomic_DNA"/>
</dbReference>
<evidence type="ECO:0000313" key="3">
    <source>
        <dbReference type="Proteomes" id="UP001603857"/>
    </source>
</evidence>
<gene>
    <name evidence="2" type="ORF">Fmac_001473</name>
</gene>
<evidence type="ECO:0000313" key="2">
    <source>
        <dbReference type="EMBL" id="KAL2347473.1"/>
    </source>
</evidence>
<name>A0ABD1NH68_9FABA</name>
<keyword evidence="1" id="KW-1133">Transmembrane helix</keyword>
<comment type="caution">
    <text evidence="2">The sequence shown here is derived from an EMBL/GenBank/DDBJ whole genome shotgun (WGS) entry which is preliminary data.</text>
</comment>
<protein>
    <submittedName>
        <fullName evidence="2">Uncharacterized protein</fullName>
    </submittedName>
</protein>
<organism evidence="2 3">
    <name type="scientific">Flemingia macrophylla</name>
    <dbReference type="NCBI Taxonomy" id="520843"/>
    <lineage>
        <taxon>Eukaryota</taxon>
        <taxon>Viridiplantae</taxon>
        <taxon>Streptophyta</taxon>
        <taxon>Embryophyta</taxon>
        <taxon>Tracheophyta</taxon>
        <taxon>Spermatophyta</taxon>
        <taxon>Magnoliopsida</taxon>
        <taxon>eudicotyledons</taxon>
        <taxon>Gunneridae</taxon>
        <taxon>Pentapetalae</taxon>
        <taxon>rosids</taxon>
        <taxon>fabids</taxon>
        <taxon>Fabales</taxon>
        <taxon>Fabaceae</taxon>
        <taxon>Papilionoideae</taxon>
        <taxon>50 kb inversion clade</taxon>
        <taxon>NPAAA clade</taxon>
        <taxon>indigoferoid/millettioid clade</taxon>
        <taxon>Phaseoleae</taxon>
        <taxon>Flemingia</taxon>
    </lineage>
</organism>
<dbReference type="Proteomes" id="UP001603857">
    <property type="component" value="Unassembled WGS sequence"/>
</dbReference>
<accession>A0ABD1NH68</accession>
<sequence>MMYTDNIPSSANKHIHPTSDYPLQHSVLFIYLFCTFTSSFSYYKRRTSKFSFSCNFFVF</sequence>
<keyword evidence="1" id="KW-0472">Membrane</keyword>
<proteinExistence type="predicted"/>